<comment type="similarity">
    <text evidence="2">Belongs to the UPF0702 family.</text>
</comment>
<dbReference type="KEGG" id="rti:DC20_09310"/>
<dbReference type="STRING" id="512763.DC20_09310"/>
<feature type="transmembrane region" description="Helical" evidence="7">
    <location>
        <begin position="17"/>
        <end position="35"/>
    </location>
</feature>
<dbReference type="RefSeq" id="WP_071885422.1">
    <property type="nucleotide sequence ID" value="NZ_CP012643.1"/>
</dbReference>
<gene>
    <name evidence="9" type="ORF">DC20_09310</name>
</gene>
<dbReference type="PATRIC" id="fig|512763.3.peg.2054"/>
<evidence type="ECO:0000256" key="6">
    <source>
        <dbReference type="ARBA" id="ARBA00023136"/>
    </source>
</evidence>
<dbReference type="EMBL" id="CP012643">
    <property type="protein sequence ID" value="ALI99135.1"/>
    <property type="molecule type" value="Genomic_DNA"/>
</dbReference>
<reference evidence="9 10" key="1">
    <citation type="submission" date="2015-08" db="EMBL/GenBank/DDBJ databases">
        <title>Complete genome sequence of Rufibacter tibetensis strain 1351t, a radiation-resistant bacterium from tibet plateau.</title>
        <authorList>
            <person name="Dai J."/>
        </authorList>
    </citation>
    <scope>NUCLEOTIDE SEQUENCE [LARGE SCALE GENOMIC DNA]</scope>
    <source>
        <strain evidence="9 10">1351</strain>
    </source>
</reference>
<evidence type="ECO:0000256" key="2">
    <source>
        <dbReference type="ARBA" id="ARBA00006448"/>
    </source>
</evidence>
<accession>A0A0P0CPE2</accession>
<name>A0A0P0CPE2_9BACT</name>
<keyword evidence="6 7" id="KW-0472">Membrane</keyword>
<keyword evidence="4 7" id="KW-0812">Transmembrane</keyword>
<dbReference type="AlphaFoldDB" id="A0A0P0CPE2"/>
<organism evidence="9 10">
    <name type="scientific">Rufibacter tibetensis</name>
    <dbReference type="NCBI Taxonomy" id="512763"/>
    <lineage>
        <taxon>Bacteria</taxon>
        <taxon>Pseudomonadati</taxon>
        <taxon>Bacteroidota</taxon>
        <taxon>Cytophagia</taxon>
        <taxon>Cytophagales</taxon>
        <taxon>Hymenobacteraceae</taxon>
        <taxon>Rufibacter</taxon>
    </lineage>
</organism>
<evidence type="ECO:0000256" key="3">
    <source>
        <dbReference type="ARBA" id="ARBA00022475"/>
    </source>
</evidence>
<dbReference type="GO" id="GO:0005886">
    <property type="term" value="C:plasma membrane"/>
    <property type="evidence" value="ECO:0007669"/>
    <property type="project" value="UniProtKB-SubCell"/>
</dbReference>
<dbReference type="Gene3D" id="3.30.240.20">
    <property type="entry name" value="bsu07140 like domains"/>
    <property type="match status" value="1"/>
</dbReference>
<evidence type="ECO:0000256" key="7">
    <source>
        <dbReference type="SAM" id="Phobius"/>
    </source>
</evidence>
<feature type="domain" description="YetF C-terminal" evidence="8">
    <location>
        <begin position="98"/>
        <end position="165"/>
    </location>
</feature>
<evidence type="ECO:0000259" key="8">
    <source>
        <dbReference type="Pfam" id="PF04239"/>
    </source>
</evidence>
<dbReference type="PANTHER" id="PTHR34582:SF6">
    <property type="entry name" value="UPF0702 TRANSMEMBRANE PROTEIN YCAP"/>
    <property type="match status" value="1"/>
</dbReference>
<dbReference type="Proteomes" id="UP000061382">
    <property type="component" value="Chromosome"/>
</dbReference>
<keyword evidence="3" id="KW-1003">Cell membrane</keyword>
<evidence type="ECO:0000256" key="5">
    <source>
        <dbReference type="ARBA" id="ARBA00022989"/>
    </source>
</evidence>
<dbReference type="InterPro" id="IPR023090">
    <property type="entry name" value="UPF0702_alpha/beta_dom_sf"/>
</dbReference>
<dbReference type="PANTHER" id="PTHR34582">
    <property type="entry name" value="UPF0702 TRANSMEMBRANE PROTEIN YCAP"/>
    <property type="match status" value="1"/>
</dbReference>
<comment type="subcellular location">
    <subcellularLocation>
        <location evidence="1">Cell membrane</location>
        <topology evidence="1">Multi-pass membrane protein</topology>
    </subcellularLocation>
</comment>
<feature type="transmembrane region" description="Helical" evidence="7">
    <location>
        <begin position="71"/>
        <end position="93"/>
    </location>
</feature>
<dbReference type="InterPro" id="IPR007353">
    <property type="entry name" value="DUF421"/>
</dbReference>
<keyword evidence="5 7" id="KW-1133">Transmembrane helix</keyword>
<evidence type="ECO:0000313" key="9">
    <source>
        <dbReference type="EMBL" id="ALI99135.1"/>
    </source>
</evidence>
<dbReference type="Pfam" id="PF04239">
    <property type="entry name" value="DUF421"/>
    <property type="match status" value="1"/>
</dbReference>
<evidence type="ECO:0000256" key="1">
    <source>
        <dbReference type="ARBA" id="ARBA00004651"/>
    </source>
</evidence>
<sequence>MEILETALGIGLKDLNWWQMSARAIIVFFVSLMYVRLANKRIFGRHSAFDIVLGVMYGSVMSRAITGNSPFVPTLIAGLVLILLHRFLATLAFRTGDEVSTMIKGKTVTLIKDGEFLKDVMRAHNVTENDIFESMRAQGSPEDISKVSTACLERSGSISVVMKDDK</sequence>
<keyword evidence="10" id="KW-1185">Reference proteome</keyword>
<evidence type="ECO:0000256" key="4">
    <source>
        <dbReference type="ARBA" id="ARBA00022692"/>
    </source>
</evidence>
<protein>
    <recommendedName>
        <fullName evidence="8">YetF C-terminal domain-containing protein</fullName>
    </recommendedName>
</protein>
<feature type="transmembrane region" description="Helical" evidence="7">
    <location>
        <begin position="47"/>
        <end position="65"/>
    </location>
</feature>
<evidence type="ECO:0000313" key="10">
    <source>
        <dbReference type="Proteomes" id="UP000061382"/>
    </source>
</evidence>
<proteinExistence type="inferred from homology"/>